<dbReference type="GO" id="GO:0034245">
    <property type="term" value="C:mitochondrial DNA-directed RNA polymerase complex"/>
    <property type="evidence" value="ECO:0007669"/>
    <property type="project" value="TreeGrafter"/>
</dbReference>
<dbReference type="Gene3D" id="1.10.1320.10">
    <property type="entry name" value="DNA-directed RNA polymerase, N-terminal domain"/>
    <property type="match status" value="1"/>
</dbReference>
<dbReference type="SUPFAM" id="SSF56672">
    <property type="entry name" value="DNA/RNA polymerases"/>
    <property type="match status" value="1"/>
</dbReference>
<dbReference type="EMBL" id="VIEB01000375">
    <property type="protein sequence ID" value="TQD93155.1"/>
    <property type="molecule type" value="Genomic_DNA"/>
</dbReference>
<comment type="similarity">
    <text evidence="1 9">Belongs to the phage and mitochondrial RNA polymerase family.</text>
</comment>
<protein>
    <recommendedName>
        <fullName evidence="2 9">DNA-directed RNA polymerase</fullName>
        <ecNumber evidence="2 9">2.7.7.6</ecNumber>
    </recommendedName>
</protein>
<dbReference type="GO" id="GO:0003677">
    <property type="term" value="F:DNA binding"/>
    <property type="evidence" value="ECO:0007669"/>
    <property type="project" value="InterPro"/>
</dbReference>
<dbReference type="Proteomes" id="UP000315295">
    <property type="component" value="Unassembled WGS sequence"/>
</dbReference>
<keyword evidence="3 9" id="KW-0240">DNA-directed RNA polymerase</keyword>
<reference evidence="12 13" key="1">
    <citation type="journal article" date="2019" name="G3 (Bethesda)">
        <title>Sequencing of a Wild Apple (Malus baccata) Genome Unravels the Differences Between Cultivated and Wild Apple Species Regarding Disease Resistance and Cold Tolerance.</title>
        <authorList>
            <person name="Chen X."/>
        </authorList>
    </citation>
    <scope>NUCLEOTIDE SEQUENCE [LARGE SCALE GENOMIC DNA]</scope>
    <source>
        <strain evidence="13">cv. Shandingzi</strain>
        <tissue evidence="12">Leaves</tissue>
    </source>
</reference>
<comment type="catalytic activity">
    <reaction evidence="8 9">
        <text>RNA(n) + a ribonucleoside 5'-triphosphate = RNA(n+1) + diphosphate</text>
        <dbReference type="Rhea" id="RHEA:21248"/>
        <dbReference type="Rhea" id="RHEA-COMP:14527"/>
        <dbReference type="Rhea" id="RHEA-COMP:17342"/>
        <dbReference type="ChEBI" id="CHEBI:33019"/>
        <dbReference type="ChEBI" id="CHEBI:61557"/>
        <dbReference type="ChEBI" id="CHEBI:140395"/>
        <dbReference type="EC" id="2.7.7.6"/>
    </reaction>
</comment>
<comment type="function">
    <text evidence="9">DNA-dependent RNA polymerase catalyzes the transcription of DNA into RNA using the four ribonucleoside triphosphates as substrates.</text>
</comment>
<dbReference type="EC" id="2.7.7.6" evidence="2 9"/>
<keyword evidence="5 9" id="KW-0548">Nucleotidyltransferase</keyword>
<comment type="caution">
    <text evidence="12">The sequence shown here is derived from an EMBL/GenBank/DDBJ whole genome shotgun (WGS) entry which is preliminary data.</text>
</comment>
<keyword evidence="4 9" id="KW-0808">Transferase</keyword>
<dbReference type="PANTHER" id="PTHR10102:SF0">
    <property type="entry name" value="DNA-DIRECTED RNA POLYMERASE, MITOCHONDRIAL"/>
    <property type="match status" value="1"/>
</dbReference>
<dbReference type="InterPro" id="IPR024075">
    <property type="entry name" value="DNA-dir_RNA_pol_helix_hairp_sf"/>
</dbReference>
<proteinExistence type="inferred from homology"/>
<dbReference type="InterPro" id="IPR002092">
    <property type="entry name" value="DNA-dir_Rpol_phage-type"/>
</dbReference>
<evidence type="ECO:0000256" key="1">
    <source>
        <dbReference type="ARBA" id="ARBA00009493"/>
    </source>
</evidence>
<dbReference type="InterPro" id="IPR043502">
    <property type="entry name" value="DNA/RNA_pol_sf"/>
</dbReference>
<evidence type="ECO:0000256" key="10">
    <source>
        <dbReference type="SAM" id="MobiDB-lite"/>
    </source>
</evidence>
<dbReference type="PROSITE" id="PS00489">
    <property type="entry name" value="RNA_POL_PHAGE_2"/>
    <property type="match status" value="1"/>
</dbReference>
<feature type="region of interest" description="Disordered" evidence="10">
    <location>
        <begin position="1"/>
        <end position="28"/>
    </location>
</feature>
<evidence type="ECO:0000256" key="9">
    <source>
        <dbReference type="RuleBase" id="RU003805"/>
    </source>
</evidence>
<dbReference type="GO" id="GO:0003899">
    <property type="term" value="F:DNA-directed RNA polymerase activity"/>
    <property type="evidence" value="ECO:0007669"/>
    <property type="project" value="UniProtKB-EC"/>
</dbReference>
<dbReference type="InterPro" id="IPR037159">
    <property type="entry name" value="RNA_POL_N_sf"/>
</dbReference>
<evidence type="ECO:0000259" key="11">
    <source>
        <dbReference type="SMART" id="SM01311"/>
    </source>
</evidence>
<organism evidence="12 13">
    <name type="scientific">Malus baccata</name>
    <name type="common">Siberian crab apple</name>
    <name type="synonym">Pyrus baccata</name>
    <dbReference type="NCBI Taxonomy" id="106549"/>
    <lineage>
        <taxon>Eukaryota</taxon>
        <taxon>Viridiplantae</taxon>
        <taxon>Streptophyta</taxon>
        <taxon>Embryophyta</taxon>
        <taxon>Tracheophyta</taxon>
        <taxon>Spermatophyta</taxon>
        <taxon>Magnoliopsida</taxon>
        <taxon>eudicotyledons</taxon>
        <taxon>Gunneridae</taxon>
        <taxon>Pentapetalae</taxon>
        <taxon>rosids</taxon>
        <taxon>fabids</taxon>
        <taxon>Rosales</taxon>
        <taxon>Rosaceae</taxon>
        <taxon>Amygdaloideae</taxon>
        <taxon>Maleae</taxon>
        <taxon>Malus</taxon>
    </lineage>
</organism>
<dbReference type="Gene3D" id="1.10.287.260">
    <property type="match status" value="1"/>
</dbReference>
<name>A0A540M329_MALBA</name>
<evidence type="ECO:0000256" key="8">
    <source>
        <dbReference type="ARBA" id="ARBA00048552"/>
    </source>
</evidence>
<evidence type="ECO:0000256" key="5">
    <source>
        <dbReference type="ARBA" id="ARBA00022695"/>
    </source>
</evidence>
<dbReference type="AlphaFoldDB" id="A0A540M329"/>
<evidence type="ECO:0000256" key="4">
    <source>
        <dbReference type="ARBA" id="ARBA00022679"/>
    </source>
</evidence>
<keyword evidence="7 9" id="KW-0804">Transcription</keyword>
<evidence type="ECO:0000256" key="6">
    <source>
        <dbReference type="ARBA" id="ARBA00022946"/>
    </source>
</evidence>
<dbReference type="InterPro" id="IPR046950">
    <property type="entry name" value="DNA-dir_Rpol_C_phage-type"/>
</dbReference>
<dbReference type="Pfam" id="PF00940">
    <property type="entry name" value="RNA_pol"/>
    <property type="match status" value="1"/>
</dbReference>
<dbReference type="FunFam" id="1.10.287.260:FF:000001">
    <property type="entry name" value="DNA-directed RNA polymerase"/>
    <property type="match status" value="1"/>
</dbReference>
<keyword evidence="6" id="KW-0809">Transit peptide</keyword>
<dbReference type="PANTHER" id="PTHR10102">
    <property type="entry name" value="DNA-DIRECTED RNA POLYMERASE, MITOCHONDRIAL"/>
    <property type="match status" value="1"/>
</dbReference>
<dbReference type="Gene3D" id="1.10.150.20">
    <property type="entry name" value="5' to 3' exonuclease, C-terminal subdomain"/>
    <property type="match status" value="1"/>
</dbReference>
<dbReference type="Pfam" id="PF14700">
    <property type="entry name" value="RPOL_N"/>
    <property type="match status" value="1"/>
</dbReference>
<evidence type="ECO:0000313" key="12">
    <source>
        <dbReference type="EMBL" id="TQD93155.1"/>
    </source>
</evidence>
<keyword evidence="13" id="KW-1185">Reference proteome</keyword>
<dbReference type="GO" id="GO:0006390">
    <property type="term" value="P:mitochondrial transcription"/>
    <property type="evidence" value="ECO:0007669"/>
    <property type="project" value="TreeGrafter"/>
</dbReference>
<evidence type="ECO:0000256" key="3">
    <source>
        <dbReference type="ARBA" id="ARBA00022478"/>
    </source>
</evidence>
<dbReference type="SMART" id="SM01311">
    <property type="entry name" value="RPOL_N"/>
    <property type="match status" value="1"/>
</dbReference>
<gene>
    <name evidence="12" type="ORF">C1H46_021248</name>
</gene>
<dbReference type="PROSITE" id="PS00900">
    <property type="entry name" value="RNA_POL_PHAGE_1"/>
    <property type="match status" value="1"/>
</dbReference>
<evidence type="ECO:0000256" key="2">
    <source>
        <dbReference type="ARBA" id="ARBA00012418"/>
    </source>
</evidence>
<accession>A0A540M329</accession>
<dbReference type="STRING" id="106549.A0A540M329"/>
<sequence length="730" mass="83177">MRFLEKTKKKKNLTDKKPEDKSDPVAIEQEKLTISEQEKLTKEKERLRKKVNKLIKKQKMKQVREIVKEQEDLKPWGQEAHVKVGCRLIQLLMDTAYIQPPVDQSGDGSLDICPAFVHVLKTVTKDAQKTSRRYGMIECDPLVHKGMEKTARHMVIPYMPMLVPPINWTGYDRGAYLFLPSYVMRTHGAKQQRQVVKRTPRTQLEPVFEALDTLGSTKWRVNKRVLGVIDRIWANGGHLADLVDREDVPLPEEPDTEDETEIKKWKWKVKDAKKENSERHSQRCDIELKLAVSRKMKDEEGFYYPHNLDFRGRAYPMHPYLNHLGSDMCRGILEFSEGRRLGKSGLRWLKIHLANLYAGGVDKLSFDGRVAFTENHVDEIFDSVDRPLEGRRWWLGAEDPFQCLAACINLAEALRSPSPETTVSYMPVHQDGSCNGLQHYAALGRDKLGAAAVNLVGGEKPADVYSGIAARVLDIMRSDAEKDPATNPNALHARLLVNQVDRKLVKQTVMTSVYGVTYVGARDQIKRRLKERGNIADDSALFAAACYAARTTLTALGEMFEAARSIMSWLGECAKVIASENHPVRWTTPLGLPVVQPYRQLGRHLIKTSLQVLTLQRETDKVMVKRQRTAFPPNFVHSLDGSHMMMTAVACKKAGLNFAGVHDSYWTHACDVDEMNRILREKFVELYEAPILENLLESFQESFPNLTFPPLPDRGDFDLRDVLESPYFFN</sequence>
<feature type="domain" description="DNA-directed RNA polymerase N-terminal" evidence="11">
    <location>
        <begin position="1"/>
        <end position="216"/>
    </location>
</feature>
<dbReference type="FunFam" id="1.10.287.280:FF:000001">
    <property type="entry name" value="DNA-directed RNA polymerase"/>
    <property type="match status" value="1"/>
</dbReference>
<dbReference type="FunFam" id="1.10.150.20:FF:000027">
    <property type="entry name" value="DNA-directed RNA polymerase"/>
    <property type="match status" value="1"/>
</dbReference>
<evidence type="ECO:0000256" key="7">
    <source>
        <dbReference type="ARBA" id="ARBA00023163"/>
    </source>
</evidence>
<dbReference type="Gene3D" id="1.10.287.280">
    <property type="match status" value="1"/>
</dbReference>
<evidence type="ECO:0000313" key="13">
    <source>
        <dbReference type="Proteomes" id="UP000315295"/>
    </source>
</evidence>
<dbReference type="InterPro" id="IPR029262">
    <property type="entry name" value="RPOL_N"/>
</dbReference>